<sequence length="313" mass="36676">MAKQSLHITNGSNLTNYLNELNFKGDFLTWHEMLCEGPTSKLINSELFLNARKSFLNHFYDVEIDEYEYKNELQKLDKKDKYSKIVLWFEYDLFCHINMIAVINLIQQQKINLPIYLVCSGRIEGDKNLRGLSELSPEQIDKHYKNRIKLSDQDIDIAVSVWQIYCGKDHNLLKPYITKKSSFEYLGCCLKAHLKRFPDSRNGLNALEYNILELLNKYEIKSEHHLLGYALNYQGYYGFGDIQLKRIIDKLSLFFSEENGYLKLNRKGHEALIGQHNFSAKINNKIIFGGVNKFDFQFNKLQNKLVKTVIDAY</sequence>
<dbReference type="Proteomes" id="UP001165381">
    <property type="component" value="Unassembled WGS sequence"/>
</dbReference>
<dbReference type="EMBL" id="JAMFLZ010000003">
    <property type="protein sequence ID" value="MCL6295112.1"/>
    <property type="molecule type" value="Genomic_DNA"/>
</dbReference>
<protein>
    <submittedName>
        <fullName evidence="1">DUF1835 domain-containing protein</fullName>
    </submittedName>
</protein>
<gene>
    <name evidence="1" type="ORF">M3P09_08915</name>
</gene>
<evidence type="ECO:0000313" key="1">
    <source>
        <dbReference type="EMBL" id="MCL6295112.1"/>
    </source>
</evidence>
<accession>A0ABT0QDP8</accession>
<reference evidence="1" key="1">
    <citation type="submission" date="2022-05" db="EMBL/GenBank/DDBJ databases">
        <authorList>
            <person name="Park J.-S."/>
        </authorList>
    </citation>
    <scope>NUCLEOTIDE SEQUENCE</scope>
    <source>
        <strain evidence="1">2012CJ34-3</strain>
    </source>
</reference>
<name>A0ABT0QDP8_9FLAO</name>
<evidence type="ECO:0000313" key="2">
    <source>
        <dbReference type="Proteomes" id="UP001165381"/>
    </source>
</evidence>
<proteinExistence type="predicted"/>
<organism evidence="1 2">
    <name type="scientific">Jejuia spongiicola</name>
    <dbReference type="NCBI Taxonomy" id="2942207"/>
    <lineage>
        <taxon>Bacteria</taxon>
        <taxon>Pseudomonadati</taxon>
        <taxon>Bacteroidota</taxon>
        <taxon>Flavobacteriia</taxon>
        <taxon>Flavobacteriales</taxon>
        <taxon>Flavobacteriaceae</taxon>
        <taxon>Jejuia</taxon>
    </lineage>
</organism>
<comment type="caution">
    <text evidence="1">The sequence shown here is derived from an EMBL/GenBank/DDBJ whole genome shotgun (WGS) entry which is preliminary data.</text>
</comment>
<keyword evidence="2" id="KW-1185">Reference proteome</keyword>
<dbReference type="RefSeq" id="WP_249972856.1">
    <property type="nucleotide sequence ID" value="NZ_JAMFLZ010000003.1"/>
</dbReference>